<feature type="compositionally biased region" description="Basic and acidic residues" evidence="2">
    <location>
        <begin position="400"/>
        <end position="413"/>
    </location>
</feature>
<accession>A0A9X3X3V3</accession>
<keyword evidence="3" id="KW-1133">Transmembrane helix</keyword>
<feature type="transmembrane region" description="Helical" evidence="3">
    <location>
        <begin position="47"/>
        <end position="67"/>
    </location>
</feature>
<feature type="compositionally biased region" description="Low complexity" evidence="2">
    <location>
        <begin position="414"/>
        <end position="436"/>
    </location>
</feature>
<dbReference type="RefSeq" id="WP_272427694.1">
    <property type="nucleotide sequence ID" value="NZ_JAGTJJ010000016.1"/>
</dbReference>
<dbReference type="AlphaFoldDB" id="A0A9X3X3V3"/>
<sequence>MTRRVVPPLRPQDLRDHADPARIDRVWERLEHDLPGRREPDRSRMTGTLIAVAAAAVAAFCTGLYVGTSTSKDFGPTEVRAIAAENNTSPSVLAAGTRQASYPLPGGGTLTLSPGATVEVERGEGEAVTLRLLRGEASMDTAGAPKASEIALVAESATLFARAGSVVFVRRNEADIDVRVASGSARVSWPAGSRELSGGDGLEAVPMIALAEAPHDDPTNPVPRPRRATAPMPRDIDISSRPLALPLPLRAETEAVAIAAPDWRAKYNAGELAQALELLRQQPGGIEGAIASSRSAAELVVIGDIARAKGGDPSAALLALQRVVEHFPNDPYAEIAAYTLGGMYEKMGQADQAQKYFERARSLKGVLAEDALCKQMRAEHRAGRKDEAQRMGTEYLNKYPDGRCKEDVERILSGEEPAQEEPQAAPDAGAGDASAP</sequence>
<feature type="domain" description="FecR protein" evidence="4">
    <location>
        <begin position="97"/>
        <end position="185"/>
    </location>
</feature>
<gene>
    <name evidence="5" type="ORF">KEG57_24905</name>
</gene>
<dbReference type="SUPFAM" id="SSF48452">
    <property type="entry name" value="TPR-like"/>
    <property type="match status" value="1"/>
</dbReference>
<evidence type="ECO:0000313" key="5">
    <source>
        <dbReference type="EMBL" id="MDC3983772.1"/>
    </source>
</evidence>
<dbReference type="EMBL" id="JAGTJJ010000016">
    <property type="protein sequence ID" value="MDC3983772.1"/>
    <property type="molecule type" value="Genomic_DNA"/>
</dbReference>
<reference evidence="5 6" key="1">
    <citation type="submission" date="2021-04" db="EMBL/GenBank/DDBJ databases">
        <title>Genome analysis of Polyangium sp.</title>
        <authorList>
            <person name="Li Y."/>
            <person name="Wang J."/>
        </authorList>
    </citation>
    <scope>NUCLEOTIDE SEQUENCE [LARGE SCALE GENOMIC DNA]</scope>
    <source>
        <strain evidence="5 6">SDU14</strain>
    </source>
</reference>
<dbReference type="Pfam" id="PF04773">
    <property type="entry name" value="FecR"/>
    <property type="match status" value="1"/>
</dbReference>
<evidence type="ECO:0000256" key="2">
    <source>
        <dbReference type="SAM" id="MobiDB-lite"/>
    </source>
</evidence>
<evidence type="ECO:0000259" key="4">
    <source>
        <dbReference type="Pfam" id="PF04773"/>
    </source>
</evidence>
<feature type="repeat" description="TPR" evidence="1">
    <location>
        <begin position="334"/>
        <end position="367"/>
    </location>
</feature>
<keyword evidence="1" id="KW-0802">TPR repeat</keyword>
<evidence type="ECO:0000313" key="6">
    <source>
        <dbReference type="Proteomes" id="UP001151081"/>
    </source>
</evidence>
<dbReference type="InterPro" id="IPR006860">
    <property type="entry name" value="FecR"/>
</dbReference>
<name>A0A9X3X3V3_9BACT</name>
<keyword evidence="3" id="KW-0472">Membrane</keyword>
<proteinExistence type="predicted"/>
<evidence type="ECO:0000256" key="3">
    <source>
        <dbReference type="SAM" id="Phobius"/>
    </source>
</evidence>
<dbReference type="InterPro" id="IPR019734">
    <property type="entry name" value="TPR_rpt"/>
</dbReference>
<organism evidence="5 6">
    <name type="scientific">Polyangium jinanense</name>
    <dbReference type="NCBI Taxonomy" id="2829994"/>
    <lineage>
        <taxon>Bacteria</taxon>
        <taxon>Pseudomonadati</taxon>
        <taxon>Myxococcota</taxon>
        <taxon>Polyangia</taxon>
        <taxon>Polyangiales</taxon>
        <taxon>Polyangiaceae</taxon>
        <taxon>Polyangium</taxon>
    </lineage>
</organism>
<dbReference type="InterPro" id="IPR011990">
    <property type="entry name" value="TPR-like_helical_dom_sf"/>
</dbReference>
<feature type="region of interest" description="Disordered" evidence="2">
    <location>
        <begin position="378"/>
        <end position="436"/>
    </location>
</feature>
<comment type="caution">
    <text evidence="5">The sequence shown here is derived from an EMBL/GenBank/DDBJ whole genome shotgun (WGS) entry which is preliminary data.</text>
</comment>
<protein>
    <submittedName>
        <fullName evidence="5">Tetratricopeptide repeat protein</fullName>
    </submittedName>
</protein>
<feature type="region of interest" description="Disordered" evidence="2">
    <location>
        <begin position="213"/>
        <end position="234"/>
    </location>
</feature>
<feature type="compositionally biased region" description="Basic and acidic residues" evidence="2">
    <location>
        <begin position="378"/>
        <end position="389"/>
    </location>
</feature>
<keyword evidence="6" id="KW-1185">Reference proteome</keyword>
<dbReference type="PROSITE" id="PS50005">
    <property type="entry name" value="TPR"/>
    <property type="match status" value="1"/>
</dbReference>
<dbReference type="Proteomes" id="UP001151081">
    <property type="component" value="Unassembled WGS sequence"/>
</dbReference>
<evidence type="ECO:0000256" key="1">
    <source>
        <dbReference type="PROSITE-ProRule" id="PRU00339"/>
    </source>
</evidence>
<dbReference type="Gene3D" id="1.25.40.10">
    <property type="entry name" value="Tetratricopeptide repeat domain"/>
    <property type="match status" value="1"/>
</dbReference>
<keyword evidence="3" id="KW-0812">Transmembrane</keyword>